<evidence type="ECO:0000256" key="2">
    <source>
        <dbReference type="ARBA" id="ARBA00012415"/>
    </source>
</evidence>
<keyword evidence="4 6" id="KW-0548">Nucleotidyltransferase</keyword>
<comment type="catalytic activity">
    <reaction evidence="5 6">
        <text>alpha-D-glucose 1-phosphate + UTP + H(+) = UDP-alpha-D-glucose + diphosphate</text>
        <dbReference type="Rhea" id="RHEA:19889"/>
        <dbReference type="ChEBI" id="CHEBI:15378"/>
        <dbReference type="ChEBI" id="CHEBI:33019"/>
        <dbReference type="ChEBI" id="CHEBI:46398"/>
        <dbReference type="ChEBI" id="CHEBI:58601"/>
        <dbReference type="ChEBI" id="CHEBI:58885"/>
        <dbReference type="EC" id="2.7.7.9"/>
    </reaction>
</comment>
<evidence type="ECO:0000256" key="1">
    <source>
        <dbReference type="ARBA" id="ARBA00006890"/>
    </source>
</evidence>
<dbReference type="Gene3D" id="3.90.550.10">
    <property type="entry name" value="Spore Coat Polysaccharide Biosynthesis Protein SpsA, Chain A"/>
    <property type="match status" value="1"/>
</dbReference>
<gene>
    <name evidence="8" type="ORF">AS180_19750</name>
</gene>
<proteinExistence type="inferred from homology"/>
<evidence type="ECO:0000256" key="3">
    <source>
        <dbReference type="ARBA" id="ARBA00022679"/>
    </source>
</evidence>
<dbReference type="InterPro" id="IPR005771">
    <property type="entry name" value="GalU_uridylyltTrfase_bac/arc"/>
</dbReference>
<dbReference type="CDD" id="cd02541">
    <property type="entry name" value="UGPase_prokaryotic"/>
    <property type="match status" value="1"/>
</dbReference>
<evidence type="ECO:0000259" key="7">
    <source>
        <dbReference type="Pfam" id="PF00483"/>
    </source>
</evidence>
<dbReference type="EMBL" id="LNQP01000101">
    <property type="protein sequence ID" value="KSU86230.1"/>
    <property type="molecule type" value="Genomic_DNA"/>
</dbReference>
<dbReference type="Proteomes" id="UP000053681">
    <property type="component" value="Unassembled WGS sequence"/>
</dbReference>
<protein>
    <recommendedName>
        <fullName evidence="2 6">UTP--glucose-1-phosphate uridylyltransferase</fullName>
        <ecNumber evidence="2 6">2.7.7.9</ecNumber>
    </recommendedName>
    <alternativeName>
        <fullName evidence="6">UDP-glucose pyrophosphorylase</fullName>
    </alternativeName>
</protein>
<dbReference type="NCBIfam" id="TIGR01099">
    <property type="entry name" value="galU"/>
    <property type="match status" value="1"/>
</dbReference>
<dbReference type="GO" id="GO:0003983">
    <property type="term" value="F:UTP:glucose-1-phosphate uridylyltransferase activity"/>
    <property type="evidence" value="ECO:0007669"/>
    <property type="project" value="UniProtKB-EC"/>
</dbReference>
<evidence type="ECO:0000256" key="6">
    <source>
        <dbReference type="RuleBase" id="RU361259"/>
    </source>
</evidence>
<dbReference type="InterPro" id="IPR005835">
    <property type="entry name" value="NTP_transferase_dom"/>
</dbReference>
<evidence type="ECO:0000256" key="4">
    <source>
        <dbReference type="ARBA" id="ARBA00022695"/>
    </source>
</evidence>
<sequence length="294" mass="32967">MNVRKAVIPVGGLGTRFLPVTKALPKEMLPIVDKPAVQYIVEEAVEAGIESIIFITGKHKKAIEDHFDKSVELEHLLVEKGKYELLENVQRISKMASVHYIRQQEPQGLGHAILCAEKFIGDEPFAVLLGDDVMVGETPALKQLIKVYEELNQSVIGVKEVKKEDVSKYGIIKAGSVVGDVYSVEDVVEKPKPEQAPSNVAIMGRYILTPSIFQSLKKIEKGVGNELQLTDAIKDLSQYEQIFSVRLKGSRFDIGDKVGYLQAMVEMALKREDLRNIFLSYFQQIVQQERLKTK</sequence>
<comment type="similarity">
    <text evidence="1 6">Belongs to the UDPGP type 2 family.</text>
</comment>
<name>A0A0V8JGR1_9BACI</name>
<feature type="domain" description="Nucleotidyl transferase" evidence="7">
    <location>
        <begin position="5"/>
        <end position="266"/>
    </location>
</feature>
<dbReference type="EC" id="2.7.7.9" evidence="2 6"/>
<evidence type="ECO:0000313" key="9">
    <source>
        <dbReference type="Proteomes" id="UP000053681"/>
    </source>
</evidence>
<dbReference type="SUPFAM" id="SSF53448">
    <property type="entry name" value="Nucleotide-diphospho-sugar transferases"/>
    <property type="match status" value="1"/>
</dbReference>
<organism evidence="8 9">
    <name type="scientific">Priestia veravalensis</name>
    <dbReference type="NCBI Taxonomy" id="1414648"/>
    <lineage>
        <taxon>Bacteria</taxon>
        <taxon>Bacillati</taxon>
        <taxon>Bacillota</taxon>
        <taxon>Bacilli</taxon>
        <taxon>Bacillales</taxon>
        <taxon>Bacillaceae</taxon>
        <taxon>Priestia</taxon>
    </lineage>
</organism>
<reference evidence="8 9" key="1">
    <citation type="submission" date="2015-11" db="EMBL/GenBank/DDBJ databases">
        <title>Bacillus caseinolyticus sp nov.</title>
        <authorList>
            <person name="Dastager S.G."/>
            <person name="Mawlankar R."/>
        </authorList>
    </citation>
    <scope>NUCLEOTIDE SEQUENCE [LARGE SCALE GENOMIC DNA]</scope>
    <source>
        <strain evidence="8 9">SGD-V-76</strain>
    </source>
</reference>
<keyword evidence="3 6" id="KW-0808">Transferase</keyword>
<dbReference type="InterPro" id="IPR029044">
    <property type="entry name" value="Nucleotide-diphossugar_trans"/>
</dbReference>
<dbReference type="AlphaFoldDB" id="A0A0V8JGR1"/>
<evidence type="ECO:0000256" key="5">
    <source>
        <dbReference type="ARBA" id="ARBA00048128"/>
    </source>
</evidence>
<dbReference type="PANTHER" id="PTHR43197:SF1">
    <property type="entry name" value="UTP--GLUCOSE-1-PHOSPHATE URIDYLYLTRANSFERASE"/>
    <property type="match status" value="1"/>
</dbReference>
<accession>A0A0V8JGR1</accession>
<comment type="caution">
    <text evidence="8">The sequence shown here is derived from an EMBL/GenBank/DDBJ whole genome shotgun (WGS) entry which is preliminary data.</text>
</comment>
<dbReference type="PANTHER" id="PTHR43197">
    <property type="entry name" value="UTP--GLUCOSE-1-PHOSPHATE URIDYLYLTRANSFERASE"/>
    <property type="match status" value="1"/>
</dbReference>
<dbReference type="Pfam" id="PF00483">
    <property type="entry name" value="NTP_transferase"/>
    <property type="match status" value="1"/>
</dbReference>
<evidence type="ECO:0000313" key="8">
    <source>
        <dbReference type="EMBL" id="KSU86230.1"/>
    </source>
</evidence>
<dbReference type="RefSeq" id="WP_062687389.1">
    <property type="nucleotide sequence ID" value="NZ_KQ758715.1"/>
</dbReference>
<dbReference type="GO" id="GO:0006011">
    <property type="term" value="P:UDP-alpha-D-glucose metabolic process"/>
    <property type="evidence" value="ECO:0007669"/>
    <property type="project" value="InterPro"/>
</dbReference>
<keyword evidence="9" id="KW-1185">Reference proteome</keyword>